<keyword evidence="6" id="KW-0862">Zinc</keyword>
<dbReference type="GO" id="GO:0046872">
    <property type="term" value="F:metal ion binding"/>
    <property type="evidence" value="ECO:0007669"/>
    <property type="project" value="UniProtKB-KW"/>
</dbReference>
<dbReference type="InterPro" id="IPR007484">
    <property type="entry name" value="Peptidase_M28"/>
</dbReference>
<dbReference type="Pfam" id="PF04389">
    <property type="entry name" value="Peptidase_M28"/>
    <property type="match status" value="1"/>
</dbReference>
<accession>A0A919IX47</accession>
<keyword evidence="12" id="KW-1185">Reference proteome</keyword>
<feature type="region of interest" description="Disordered" evidence="8">
    <location>
        <begin position="517"/>
        <end position="562"/>
    </location>
</feature>
<dbReference type="FunFam" id="3.40.630.10:FF:000066">
    <property type="entry name" value="M28 family peptidase"/>
    <property type="match status" value="1"/>
</dbReference>
<dbReference type="Gene3D" id="2.60.120.260">
    <property type="entry name" value="Galactose-binding domain-like"/>
    <property type="match status" value="1"/>
</dbReference>
<dbReference type="GO" id="GO:0006508">
    <property type="term" value="P:proteolysis"/>
    <property type="evidence" value="ECO:0007669"/>
    <property type="project" value="UniProtKB-KW"/>
</dbReference>
<keyword evidence="3" id="KW-0479">Metal-binding</keyword>
<evidence type="ECO:0000256" key="8">
    <source>
        <dbReference type="SAM" id="MobiDB-lite"/>
    </source>
</evidence>
<feature type="domain" description="P/Homo B" evidence="10">
    <location>
        <begin position="841"/>
        <end position="958"/>
    </location>
</feature>
<dbReference type="SUPFAM" id="SSF53187">
    <property type="entry name" value="Zn-dependent exopeptidases"/>
    <property type="match status" value="1"/>
</dbReference>
<gene>
    <name evidence="11" type="ORF">Afe05nite_12670</name>
</gene>
<dbReference type="Gene3D" id="3.10.450.490">
    <property type="match status" value="1"/>
</dbReference>
<keyword evidence="7" id="KW-0482">Metalloprotease</keyword>
<dbReference type="PROSITE" id="PS51829">
    <property type="entry name" value="P_HOMO_B"/>
    <property type="match status" value="1"/>
</dbReference>
<dbReference type="InterPro" id="IPR013856">
    <property type="entry name" value="Peptidase_M4_domain"/>
</dbReference>
<evidence type="ECO:0000256" key="7">
    <source>
        <dbReference type="ARBA" id="ARBA00023049"/>
    </source>
</evidence>
<evidence type="ECO:0000256" key="9">
    <source>
        <dbReference type="SAM" id="SignalP"/>
    </source>
</evidence>
<dbReference type="SUPFAM" id="SSF55486">
    <property type="entry name" value="Metalloproteases ('zincins'), catalytic domain"/>
    <property type="match status" value="1"/>
</dbReference>
<feature type="signal peptide" evidence="9">
    <location>
        <begin position="1"/>
        <end position="16"/>
    </location>
</feature>
<feature type="compositionally biased region" description="Low complexity" evidence="8">
    <location>
        <begin position="518"/>
        <end position="550"/>
    </location>
</feature>
<evidence type="ECO:0000256" key="5">
    <source>
        <dbReference type="ARBA" id="ARBA00022801"/>
    </source>
</evidence>
<protein>
    <recommendedName>
        <fullName evidence="10">P/Homo B domain-containing protein</fullName>
    </recommendedName>
</protein>
<dbReference type="GO" id="GO:0004252">
    <property type="term" value="F:serine-type endopeptidase activity"/>
    <property type="evidence" value="ECO:0007669"/>
    <property type="project" value="InterPro"/>
</dbReference>
<sequence length="958" mass="98015">MVALSSVTLVSLLAGAAVTAGYTATGAAPEPDSSDGGAASAAASADQYVTGKSTGFATSPDETLTRQKVVTTDQGLNYVSYSRTYRNLPVFVGGDVVVVTDRAGKVRSSTSGLVPISAPTDPKISEARARTLALKGRPGAVAGKPSLGVVAAAGSKLVWEVVTESRPGAAPSRAHVYVDALTGANAGSWDEITAGTGTGFYNGTVPIGTASSGGSFQMRDTARGNMRTFNDRTGQVFTDADDKWGGGSGSDLPTGAVDTQYAGSVMFDMLKAKFNRNGIDGQGGMAQMFVGLNDVNAFYSCAGTADASRDQSKYGKTQDGARQVNAIDVVAHELGHGVFCHTPGGSGGTSNETGGLNEATGDIFGTLAEHFAANPKDPTDFTVGEQVDLVGRGPIRNMADPSKAGDPNCFSSAIPGTEVHSAAGPLNHWFYLAAQGSAPATGPASPTCDDSKVTGIGVWAAGEVFYHALLRKTSGWTYTKVRKATLEATKELHAGSCTEFNAVKAAWDAVSVPASGDPSCTASATPAPSASASASQSAPSPSVSTGTSTPPATPPAGVPDIDGAKVAAHLDELNRIATANGGNRAHGKPGYQASLDYVKAKLDAAGYTTRIQQFTSNGATGYNLIADLPGRGDPTKVVMLGAHLDSVAAGPGIDDNGTGSAGILEVALTYARSGAAGDKGIRFGWWGAEELGLVGSKAYVASLSTAERAKVTAYLNFDMIGSPNAGYFVYNDDAKGSAISAALKAGFAAEKIATENVDVQNRSDHASFKAAGIPTGGTATLSLASAMSAAQAAKWGGTAGQPYDPCYHQACDVRTNVNATALDRHSDVAAYAAWTLTGVKATPAASTRVENAADFLIRDRSAIESPITVDRAGAAPSKLQVDVDIKHGYRGDLEIRLLAPDGTEFPIKKASRFDGGDDVKLTATVDASAGQSTGTWRLRVRDLYSGDTGTLNAWGLTF</sequence>
<proteinExistence type="inferred from homology"/>
<dbReference type="EMBL" id="BOMM01000008">
    <property type="protein sequence ID" value="GIE09427.1"/>
    <property type="molecule type" value="Genomic_DNA"/>
</dbReference>
<dbReference type="Pfam" id="PF01447">
    <property type="entry name" value="Peptidase_M4"/>
    <property type="match status" value="1"/>
</dbReference>
<dbReference type="InterPro" id="IPR002884">
    <property type="entry name" value="P_dom"/>
</dbReference>
<evidence type="ECO:0000256" key="3">
    <source>
        <dbReference type="ARBA" id="ARBA00022723"/>
    </source>
</evidence>
<evidence type="ECO:0000259" key="10">
    <source>
        <dbReference type="PROSITE" id="PS51829"/>
    </source>
</evidence>
<dbReference type="Pfam" id="PF01483">
    <property type="entry name" value="P_proprotein"/>
    <property type="match status" value="1"/>
</dbReference>
<dbReference type="PANTHER" id="PTHR33794">
    <property type="entry name" value="BACILLOLYSIN"/>
    <property type="match status" value="1"/>
</dbReference>
<evidence type="ECO:0000256" key="1">
    <source>
        <dbReference type="ARBA" id="ARBA00005957"/>
    </source>
</evidence>
<comment type="caution">
    <text evidence="11">The sequence shown here is derived from an EMBL/GenBank/DDBJ whole genome shotgun (WGS) entry which is preliminary data.</text>
</comment>
<dbReference type="GO" id="GO:0004222">
    <property type="term" value="F:metalloendopeptidase activity"/>
    <property type="evidence" value="ECO:0007669"/>
    <property type="project" value="InterPro"/>
</dbReference>
<dbReference type="Proteomes" id="UP000598174">
    <property type="component" value="Unassembled WGS sequence"/>
</dbReference>
<keyword evidence="4 9" id="KW-0732">Signal</keyword>
<dbReference type="PANTHER" id="PTHR33794:SF1">
    <property type="entry name" value="BACILLOLYSIN"/>
    <property type="match status" value="1"/>
</dbReference>
<dbReference type="SUPFAM" id="SSF49785">
    <property type="entry name" value="Galactose-binding domain-like"/>
    <property type="match status" value="1"/>
</dbReference>
<name>A0A919IX47_9ACTN</name>
<evidence type="ECO:0000256" key="4">
    <source>
        <dbReference type="ARBA" id="ARBA00022729"/>
    </source>
</evidence>
<evidence type="ECO:0000313" key="12">
    <source>
        <dbReference type="Proteomes" id="UP000598174"/>
    </source>
</evidence>
<evidence type="ECO:0000313" key="11">
    <source>
        <dbReference type="EMBL" id="GIE09427.1"/>
    </source>
</evidence>
<dbReference type="Gene3D" id="3.10.170.10">
    <property type="match status" value="1"/>
</dbReference>
<keyword evidence="2" id="KW-0645">Protease</keyword>
<reference evidence="11" key="1">
    <citation type="submission" date="2021-01" db="EMBL/GenBank/DDBJ databases">
        <title>Whole genome shotgun sequence of Actinoplanes ferrugineus NBRC 15555.</title>
        <authorList>
            <person name="Komaki H."/>
            <person name="Tamura T."/>
        </authorList>
    </citation>
    <scope>NUCLEOTIDE SEQUENCE</scope>
    <source>
        <strain evidence="11">NBRC 15555</strain>
    </source>
</reference>
<evidence type="ECO:0000256" key="2">
    <source>
        <dbReference type="ARBA" id="ARBA00022670"/>
    </source>
</evidence>
<keyword evidence="5" id="KW-0378">Hydrolase</keyword>
<dbReference type="RefSeq" id="WP_203816044.1">
    <property type="nucleotide sequence ID" value="NZ_BAAABP010000021.1"/>
</dbReference>
<evidence type="ECO:0000256" key="6">
    <source>
        <dbReference type="ARBA" id="ARBA00022833"/>
    </source>
</evidence>
<dbReference type="Pfam" id="PF07504">
    <property type="entry name" value="FTP"/>
    <property type="match status" value="1"/>
</dbReference>
<dbReference type="InterPro" id="IPR008979">
    <property type="entry name" value="Galactose-bd-like_sf"/>
</dbReference>
<feature type="chain" id="PRO_5039378342" description="P/Homo B domain-containing protein" evidence="9">
    <location>
        <begin position="17"/>
        <end position="958"/>
    </location>
</feature>
<dbReference type="Gene3D" id="3.40.630.10">
    <property type="entry name" value="Zn peptidases"/>
    <property type="match status" value="1"/>
</dbReference>
<dbReference type="Pfam" id="PF02868">
    <property type="entry name" value="Peptidase_M4_C"/>
    <property type="match status" value="1"/>
</dbReference>
<dbReference type="InterPro" id="IPR050728">
    <property type="entry name" value="Zinc_Metalloprotease_M4"/>
</dbReference>
<dbReference type="InterPro" id="IPR027268">
    <property type="entry name" value="Peptidase_M4/M1_CTD_sf"/>
</dbReference>
<dbReference type="Gene3D" id="1.10.390.10">
    <property type="entry name" value="Neutral Protease Domain 2"/>
    <property type="match status" value="1"/>
</dbReference>
<dbReference type="InterPro" id="IPR001570">
    <property type="entry name" value="Peptidase_M4_C_domain"/>
</dbReference>
<dbReference type="AlphaFoldDB" id="A0A919IX47"/>
<comment type="similarity">
    <text evidence="1">Belongs to the peptidase M28 family. M28A subfamily.</text>
</comment>
<organism evidence="11 12">
    <name type="scientific">Paractinoplanes ferrugineus</name>
    <dbReference type="NCBI Taxonomy" id="113564"/>
    <lineage>
        <taxon>Bacteria</taxon>
        <taxon>Bacillati</taxon>
        <taxon>Actinomycetota</taxon>
        <taxon>Actinomycetes</taxon>
        <taxon>Micromonosporales</taxon>
        <taxon>Micromonosporaceae</taxon>
        <taxon>Paractinoplanes</taxon>
    </lineage>
</organism>
<dbReference type="CDD" id="cd09597">
    <property type="entry name" value="M4_TLP"/>
    <property type="match status" value="1"/>
</dbReference>
<dbReference type="InterPro" id="IPR011096">
    <property type="entry name" value="FTP_domain"/>
</dbReference>